<evidence type="ECO:0000313" key="2">
    <source>
        <dbReference type="Proteomes" id="UP000306229"/>
    </source>
</evidence>
<reference evidence="1 2" key="1">
    <citation type="submission" date="2019-05" db="EMBL/GenBank/DDBJ databases">
        <title>Algicella ahnfeltiae gen. nov., sp. nov., a novel marine bacterium of the family Flavobacteriaceae isolated from a red alga.</title>
        <authorList>
            <person name="Nedashkovskaya O.I."/>
            <person name="Kukhlevskiy A.D."/>
            <person name="Kim S.-G."/>
            <person name="Zhukova N.V."/>
            <person name="Mikhailov V.V."/>
        </authorList>
    </citation>
    <scope>NUCLEOTIDE SEQUENCE [LARGE SCALE GENOMIC DNA]</scope>
    <source>
        <strain evidence="1 2">10Alg115</strain>
    </source>
</reference>
<gene>
    <name evidence="1" type="ORF">FF125_20315</name>
</gene>
<evidence type="ECO:0000313" key="1">
    <source>
        <dbReference type="EMBL" id="QCX40670.1"/>
    </source>
</evidence>
<organism evidence="1 2">
    <name type="scientific">Aureibaculum algae</name>
    <dbReference type="NCBI Taxonomy" id="2584122"/>
    <lineage>
        <taxon>Bacteria</taxon>
        <taxon>Pseudomonadati</taxon>
        <taxon>Bacteroidota</taxon>
        <taxon>Flavobacteriia</taxon>
        <taxon>Flavobacteriales</taxon>
        <taxon>Flavobacteriaceae</taxon>
        <taxon>Aureibaculum</taxon>
    </lineage>
</organism>
<protein>
    <submittedName>
        <fullName evidence="1">Uncharacterized protein</fullName>
    </submittedName>
</protein>
<proteinExistence type="predicted"/>
<sequence length="107" mass="12746">MKNKERIDYIEEKLKTKFKTVDLVDTRYLNEQSSSFYAKYSIGEYSIIFVKDRGFLEVELLKNEKYTLLENLNCDLINLKFNEENINKAIQFLSITLSSRDKSKKEE</sequence>
<dbReference type="KEGG" id="fbe:FF125_20315"/>
<name>A0A5B7TWF1_9FLAO</name>
<accession>A0A5B7TWF1</accession>
<dbReference type="EMBL" id="CP040749">
    <property type="protein sequence ID" value="QCX40670.1"/>
    <property type="molecule type" value="Genomic_DNA"/>
</dbReference>
<keyword evidence="2" id="KW-1185">Reference proteome</keyword>
<dbReference type="AlphaFoldDB" id="A0A5B7TWF1"/>
<dbReference type="RefSeq" id="WP_138951863.1">
    <property type="nucleotide sequence ID" value="NZ_CP040749.1"/>
</dbReference>
<dbReference type="Proteomes" id="UP000306229">
    <property type="component" value="Chromosome"/>
</dbReference>